<gene>
    <name evidence="1" type="ORF">ACFPBZ_00845</name>
</gene>
<name>A0ABV9YDA6_9PSEU</name>
<keyword evidence="2" id="KW-1185">Reference proteome</keyword>
<accession>A0ABV9YDA6</accession>
<sequence length="51" mass="5821">MFLERRPHPEVFLKWIVDGDQEVDELAIVGLHKRIKGLHPGSAYVGTLHSQ</sequence>
<dbReference type="EMBL" id="JBHSIV010000001">
    <property type="protein sequence ID" value="MFC5060740.1"/>
    <property type="molecule type" value="Genomic_DNA"/>
</dbReference>
<protein>
    <submittedName>
        <fullName evidence="1">Uncharacterized protein</fullName>
    </submittedName>
</protein>
<reference evidence="2" key="1">
    <citation type="journal article" date="2019" name="Int. J. Syst. Evol. Microbiol.">
        <title>The Global Catalogue of Microorganisms (GCM) 10K type strain sequencing project: providing services to taxonomists for standard genome sequencing and annotation.</title>
        <authorList>
            <consortium name="The Broad Institute Genomics Platform"/>
            <consortium name="The Broad Institute Genome Sequencing Center for Infectious Disease"/>
            <person name="Wu L."/>
            <person name="Ma J."/>
        </authorList>
    </citation>
    <scope>NUCLEOTIDE SEQUENCE [LARGE SCALE GENOMIC DNA]</scope>
    <source>
        <strain evidence="2">CGMCC 4.7093</strain>
    </source>
</reference>
<proteinExistence type="predicted"/>
<comment type="caution">
    <text evidence="1">The sequence shown here is derived from an EMBL/GenBank/DDBJ whole genome shotgun (WGS) entry which is preliminary data.</text>
</comment>
<evidence type="ECO:0000313" key="2">
    <source>
        <dbReference type="Proteomes" id="UP001595947"/>
    </source>
</evidence>
<dbReference type="Proteomes" id="UP001595947">
    <property type="component" value="Unassembled WGS sequence"/>
</dbReference>
<evidence type="ECO:0000313" key="1">
    <source>
        <dbReference type="EMBL" id="MFC5060740.1"/>
    </source>
</evidence>
<organism evidence="1 2">
    <name type="scientific">Actinomycetospora atypica</name>
    <dbReference type="NCBI Taxonomy" id="1290095"/>
    <lineage>
        <taxon>Bacteria</taxon>
        <taxon>Bacillati</taxon>
        <taxon>Actinomycetota</taxon>
        <taxon>Actinomycetes</taxon>
        <taxon>Pseudonocardiales</taxon>
        <taxon>Pseudonocardiaceae</taxon>
        <taxon>Actinomycetospora</taxon>
    </lineage>
</organism>